<accession>A0A179ULJ5</accession>
<dbReference type="VEuPathDB" id="FungiDB:BDBG_04448"/>
<gene>
    <name evidence="1" type="ORF">BDBG_04448</name>
</gene>
<dbReference type="GeneID" id="8504427"/>
<evidence type="ECO:0000313" key="2">
    <source>
        <dbReference type="Proteomes" id="UP000002038"/>
    </source>
</evidence>
<organism evidence="1 2">
    <name type="scientific">Blastomyces gilchristii (strain SLH14081)</name>
    <name type="common">Blastomyces dermatitidis</name>
    <dbReference type="NCBI Taxonomy" id="559298"/>
    <lineage>
        <taxon>Eukaryota</taxon>
        <taxon>Fungi</taxon>
        <taxon>Dikarya</taxon>
        <taxon>Ascomycota</taxon>
        <taxon>Pezizomycotina</taxon>
        <taxon>Eurotiomycetes</taxon>
        <taxon>Eurotiomycetidae</taxon>
        <taxon>Onygenales</taxon>
        <taxon>Ajellomycetaceae</taxon>
        <taxon>Blastomyces</taxon>
    </lineage>
</organism>
<name>A0A179ULJ5_BLAGS</name>
<sequence>MLPNALKAKYGSIVRFEIGPQTSQQGHEIAQLNHERISASFISITKRFRKLRIVIDVVDVKKSDLAIPYSIWTYYGQYPV</sequence>
<dbReference type="AlphaFoldDB" id="A0A179ULJ5"/>
<reference evidence="2" key="1">
    <citation type="journal article" date="2015" name="PLoS Genet.">
        <title>The dynamic genome and transcriptome of the human fungal pathogen Blastomyces and close relative Emmonsia.</title>
        <authorList>
            <person name="Munoz J.F."/>
            <person name="Gauthier G.M."/>
            <person name="Desjardins C.A."/>
            <person name="Gallo J.E."/>
            <person name="Holder J."/>
            <person name="Sullivan T.D."/>
            <person name="Marty A.J."/>
            <person name="Carmen J.C."/>
            <person name="Chen Z."/>
            <person name="Ding L."/>
            <person name="Gujja S."/>
            <person name="Magrini V."/>
            <person name="Misas E."/>
            <person name="Mitreva M."/>
            <person name="Priest M."/>
            <person name="Saif S."/>
            <person name="Whiston E.A."/>
            <person name="Young S."/>
            <person name="Zeng Q."/>
            <person name="Goldman W.E."/>
            <person name="Mardis E.R."/>
            <person name="Taylor J.W."/>
            <person name="McEwen J.G."/>
            <person name="Clay O.K."/>
            <person name="Klein B.S."/>
            <person name="Cuomo C.A."/>
        </authorList>
    </citation>
    <scope>NUCLEOTIDE SEQUENCE [LARGE SCALE GENOMIC DNA]</scope>
    <source>
        <strain evidence="2">SLH14081</strain>
    </source>
</reference>
<keyword evidence="2" id="KW-1185">Reference proteome</keyword>
<dbReference type="Proteomes" id="UP000002038">
    <property type="component" value="Unassembled WGS sequence"/>
</dbReference>
<dbReference type="EMBL" id="GG657456">
    <property type="protein sequence ID" value="OAT08844.1"/>
    <property type="molecule type" value="Genomic_DNA"/>
</dbReference>
<dbReference type="KEGG" id="bgh:BDBG_04448"/>
<evidence type="ECO:0000313" key="1">
    <source>
        <dbReference type="EMBL" id="OAT08844.1"/>
    </source>
</evidence>
<protein>
    <submittedName>
        <fullName evidence="1">Uncharacterized protein</fullName>
    </submittedName>
</protein>
<proteinExistence type="predicted"/>
<dbReference type="RefSeq" id="XP_031578505.1">
    <property type="nucleotide sequence ID" value="XM_031721669.1"/>
</dbReference>